<dbReference type="CDD" id="cd00202">
    <property type="entry name" value="ZnF_GATA"/>
    <property type="match status" value="1"/>
</dbReference>
<evidence type="ECO:0000313" key="17">
    <source>
        <dbReference type="Proteomes" id="UP000054558"/>
    </source>
</evidence>
<dbReference type="SMART" id="SM00401">
    <property type="entry name" value="ZnF_GATA"/>
    <property type="match status" value="1"/>
</dbReference>
<dbReference type="GO" id="GO:0006357">
    <property type="term" value="P:regulation of transcription by RNA polymerase II"/>
    <property type="evidence" value="ECO:0000318"/>
    <property type="project" value="GO_Central"/>
</dbReference>
<feature type="domain" description="GATA-type" evidence="14">
    <location>
        <begin position="306"/>
        <end position="342"/>
    </location>
</feature>
<dbReference type="EMBL" id="DF236977">
    <property type="protein sequence ID" value="GAQ79320.1"/>
    <property type="molecule type" value="Genomic_DNA"/>
</dbReference>
<reference evidence="16 17" key="1">
    <citation type="journal article" date="2014" name="Nat. Commun.">
        <title>Klebsormidium flaccidum genome reveals primary factors for plant terrestrial adaptation.</title>
        <authorList>
            <person name="Hori K."/>
            <person name="Maruyama F."/>
            <person name="Fujisawa T."/>
            <person name="Togashi T."/>
            <person name="Yamamoto N."/>
            <person name="Seo M."/>
            <person name="Sato S."/>
            <person name="Yamada T."/>
            <person name="Mori H."/>
            <person name="Tajima N."/>
            <person name="Moriyama T."/>
            <person name="Ikeuchi M."/>
            <person name="Watanabe M."/>
            <person name="Wada H."/>
            <person name="Kobayashi K."/>
            <person name="Saito M."/>
            <person name="Masuda T."/>
            <person name="Sasaki-Sekimoto Y."/>
            <person name="Mashiguchi K."/>
            <person name="Awai K."/>
            <person name="Shimojima M."/>
            <person name="Masuda S."/>
            <person name="Iwai M."/>
            <person name="Nobusawa T."/>
            <person name="Narise T."/>
            <person name="Kondo S."/>
            <person name="Saito H."/>
            <person name="Sato R."/>
            <person name="Murakawa M."/>
            <person name="Ihara Y."/>
            <person name="Oshima-Yamada Y."/>
            <person name="Ohtaka K."/>
            <person name="Satoh M."/>
            <person name="Sonobe K."/>
            <person name="Ishii M."/>
            <person name="Ohtani R."/>
            <person name="Kanamori-Sato M."/>
            <person name="Honoki R."/>
            <person name="Miyazaki D."/>
            <person name="Mochizuki H."/>
            <person name="Umetsu J."/>
            <person name="Higashi K."/>
            <person name="Shibata D."/>
            <person name="Kamiya Y."/>
            <person name="Sato N."/>
            <person name="Nakamura Y."/>
            <person name="Tabata S."/>
            <person name="Ida S."/>
            <person name="Kurokawa K."/>
            <person name="Ohta H."/>
        </authorList>
    </citation>
    <scope>NUCLEOTIDE SEQUENCE [LARGE SCALE GENOMIC DNA]</scope>
    <source>
        <strain evidence="16 17">NIES-2285</strain>
    </source>
</reference>
<evidence type="ECO:0000256" key="2">
    <source>
        <dbReference type="ARBA" id="ARBA00005694"/>
    </source>
</evidence>
<dbReference type="Proteomes" id="UP000054558">
    <property type="component" value="Unassembled WGS sequence"/>
</dbReference>
<comment type="subcellular location">
    <subcellularLocation>
        <location evidence="1">Nucleus</location>
    </subcellularLocation>
</comment>
<accession>A0A1Y1HL38</accession>
<comment type="similarity">
    <text evidence="2">Belongs to the type IV zinc-finger family. Class A subfamily.</text>
</comment>
<keyword evidence="4 12" id="KW-0863">Zinc-finger</keyword>
<dbReference type="AlphaFoldDB" id="A0A1Y1HL38"/>
<feature type="compositionally biased region" description="Low complexity" evidence="13">
    <location>
        <begin position="118"/>
        <end position="128"/>
    </location>
</feature>
<feature type="domain" description="B box-type" evidence="15">
    <location>
        <begin position="11"/>
        <end position="58"/>
    </location>
</feature>
<evidence type="ECO:0000259" key="15">
    <source>
        <dbReference type="PROSITE" id="PS50119"/>
    </source>
</evidence>
<proteinExistence type="inferred from homology"/>
<keyword evidence="5" id="KW-0862">Zinc</keyword>
<keyword evidence="9" id="KW-0804">Transcription</keyword>
<evidence type="ECO:0000256" key="1">
    <source>
        <dbReference type="ARBA" id="ARBA00004123"/>
    </source>
</evidence>
<evidence type="ECO:0000256" key="7">
    <source>
        <dbReference type="ARBA" id="ARBA00023125"/>
    </source>
</evidence>
<evidence type="ECO:0000256" key="13">
    <source>
        <dbReference type="SAM" id="MobiDB-lite"/>
    </source>
</evidence>
<keyword evidence="6" id="KW-0805">Transcription regulation</keyword>
<evidence type="ECO:0000256" key="10">
    <source>
        <dbReference type="ARBA" id="ARBA00023242"/>
    </source>
</evidence>
<evidence type="ECO:0000256" key="4">
    <source>
        <dbReference type="ARBA" id="ARBA00022771"/>
    </source>
</evidence>
<evidence type="ECO:0000256" key="9">
    <source>
        <dbReference type="ARBA" id="ARBA00023163"/>
    </source>
</evidence>
<evidence type="ECO:0000256" key="12">
    <source>
        <dbReference type="PROSITE-ProRule" id="PRU00024"/>
    </source>
</evidence>
<keyword evidence="3" id="KW-0479">Metal-binding</keyword>
<dbReference type="Gene3D" id="3.30.50.10">
    <property type="entry name" value="Erythroid Transcription Factor GATA-1, subunit A"/>
    <property type="match status" value="1"/>
</dbReference>
<dbReference type="InterPro" id="IPR000315">
    <property type="entry name" value="Znf_B-box"/>
</dbReference>
<dbReference type="PROSITE" id="PS00344">
    <property type="entry name" value="GATA_ZN_FINGER_1"/>
    <property type="match status" value="1"/>
</dbReference>
<feature type="region of interest" description="Disordered" evidence="13">
    <location>
        <begin position="109"/>
        <end position="154"/>
    </location>
</feature>
<keyword evidence="7" id="KW-0238">DNA-binding</keyword>
<organism evidence="16 17">
    <name type="scientific">Klebsormidium nitens</name>
    <name type="common">Green alga</name>
    <name type="synonym">Ulothrix nitens</name>
    <dbReference type="NCBI Taxonomy" id="105231"/>
    <lineage>
        <taxon>Eukaryota</taxon>
        <taxon>Viridiplantae</taxon>
        <taxon>Streptophyta</taxon>
        <taxon>Klebsormidiophyceae</taxon>
        <taxon>Klebsormidiales</taxon>
        <taxon>Klebsormidiaceae</taxon>
        <taxon>Klebsormidium</taxon>
    </lineage>
</organism>
<evidence type="ECO:0000256" key="8">
    <source>
        <dbReference type="ARBA" id="ARBA00023159"/>
    </source>
</evidence>
<keyword evidence="17" id="KW-1185">Reference proteome</keyword>
<dbReference type="GO" id="GO:0000976">
    <property type="term" value="F:transcription cis-regulatory region binding"/>
    <property type="evidence" value="ECO:0000318"/>
    <property type="project" value="GO_Central"/>
</dbReference>
<dbReference type="Pfam" id="PF00320">
    <property type="entry name" value="GATA"/>
    <property type="match status" value="1"/>
</dbReference>
<keyword evidence="8" id="KW-0010">Activator</keyword>
<gene>
    <name evidence="16" type="ORF">KFL_000280250</name>
</gene>
<evidence type="ECO:0000256" key="6">
    <source>
        <dbReference type="ARBA" id="ARBA00023015"/>
    </source>
</evidence>
<dbReference type="FunFam" id="3.30.50.10:FF:000025">
    <property type="entry name" value="GATA transcription factor"/>
    <property type="match status" value="1"/>
</dbReference>
<dbReference type="SUPFAM" id="SSF57716">
    <property type="entry name" value="Glucocorticoid receptor-like (DNA-binding domain)"/>
    <property type="match status" value="1"/>
</dbReference>
<dbReference type="CDD" id="cd19821">
    <property type="entry name" value="Bbox1_BBX-like"/>
    <property type="match status" value="1"/>
</dbReference>
<name>A0A1Y1HL38_KLENI</name>
<dbReference type="GO" id="GO:0005634">
    <property type="term" value="C:nucleus"/>
    <property type="evidence" value="ECO:0000318"/>
    <property type="project" value="GO_Central"/>
</dbReference>
<evidence type="ECO:0000256" key="3">
    <source>
        <dbReference type="ARBA" id="ARBA00022723"/>
    </source>
</evidence>
<dbReference type="PANTHER" id="PTHR45658:SF18">
    <property type="entry name" value="PROTEIN GAT2"/>
    <property type="match status" value="1"/>
</dbReference>
<protein>
    <recommendedName>
        <fullName evidence="18">GATA-type domain-containing protein</fullName>
    </recommendedName>
</protein>
<dbReference type="SMART" id="SM00336">
    <property type="entry name" value="BBOX"/>
    <property type="match status" value="1"/>
</dbReference>
<dbReference type="PROSITE" id="PS50114">
    <property type="entry name" value="GATA_ZN_FINGER_2"/>
    <property type="match status" value="1"/>
</dbReference>
<dbReference type="InterPro" id="IPR049808">
    <property type="entry name" value="CONSTANS-like_Bbox1"/>
</dbReference>
<evidence type="ECO:0000256" key="11">
    <source>
        <dbReference type="ARBA" id="ARBA00055020"/>
    </source>
</evidence>
<dbReference type="InterPro" id="IPR013088">
    <property type="entry name" value="Znf_NHR/GATA"/>
</dbReference>
<dbReference type="GO" id="GO:0008270">
    <property type="term" value="F:zinc ion binding"/>
    <property type="evidence" value="ECO:0007669"/>
    <property type="project" value="UniProtKB-KW"/>
</dbReference>
<evidence type="ECO:0000313" key="16">
    <source>
        <dbReference type="EMBL" id="GAQ79320.1"/>
    </source>
</evidence>
<dbReference type="PROSITE" id="PS50119">
    <property type="entry name" value="ZF_BBOX"/>
    <property type="match status" value="1"/>
</dbReference>
<dbReference type="InterPro" id="IPR051140">
    <property type="entry name" value="GATA_TF"/>
</dbReference>
<feature type="region of interest" description="Disordered" evidence="13">
    <location>
        <begin position="179"/>
        <end position="220"/>
    </location>
</feature>
<dbReference type="STRING" id="105231.A0A1Y1HL38"/>
<dbReference type="PANTHER" id="PTHR45658">
    <property type="entry name" value="GATA TRANSCRIPTION FACTOR"/>
    <property type="match status" value="1"/>
</dbReference>
<dbReference type="OrthoDB" id="2162994at2759"/>
<dbReference type="OMA" id="HYYGMPA"/>
<sequence>MLPGSAALPATDYLKCDVCQEARAILFCPRDRSCFCQQCDFAAHAGAQSTACHERYALAQTKITRMPLEKPASMPVAASLPQRVPPGCTPSDEEAFLVDDLLDLSEAKGESRVDSAFSPSQEQQGQVEQQREPEREPPSASGATSWDSEEVGEVGDLCDLPCDDLAELDWLSTFVENSYSSPDGVPLSAPDGGGGLAQGAEHPLKGVGMRSKRQRANPSRTWSAELLIPRDDDLPKRPKFNRSWSTSNLARPSKPFHRSAIPEAASCSDLSALERACTQSQVGIECEPAPPEPPAGIAGANFEQLPHPLRRCLHCASTKTPQWRAGPMGVKTLCNACGVRYKSGRLVADYRPAGSPGFAEGNGNKPNYGGKGAPPCPPIARKKLLIPKAARRMVPKPKREFGVEELSGYSCDEMEM</sequence>
<comment type="function">
    <text evidence="11">Transcriptional activator that specifically binds 5'-GATA-3' or 5'-GAT-3' motifs within gene promoters. May be involved in the regulation of some light-responsive genes.</text>
</comment>
<dbReference type="InterPro" id="IPR000679">
    <property type="entry name" value="Znf_GATA"/>
</dbReference>
<keyword evidence="10" id="KW-0539">Nucleus</keyword>
<evidence type="ECO:0008006" key="18">
    <source>
        <dbReference type="Google" id="ProtNLM"/>
    </source>
</evidence>
<evidence type="ECO:0000259" key="14">
    <source>
        <dbReference type="PROSITE" id="PS50114"/>
    </source>
</evidence>
<evidence type="ECO:0000256" key="5">
    <source>
        <dbReference type="ARBA" id="ARBA00022833"/>
    </source>
</evidence>